<gene>
    <name evidence="1 3" type="ORF">BDZ99DRAFT_443396</name>
</gene>
<sequence>MADPFTIIGTTGAVVGIIDVLGKSISALREIHERWKDADFMLLNLAAQLTALRAALREIQTWIDSKTGEPHHQLVMDLDLSMACCKMLVAKIDKSISELQVTAAHNLDFGSKIKVVFGNKTMDSLQKMVERQTNALTLLLSACNCNTSREQKALLAKPTTRKMFKQVRDDSSSLYVLCDSSSLYSRCTDNLSKISMIFQFDRELFLSRPYSRAIRSSVRDSLRQTLMLSRLSKVSKGRGRAVDEDPESASPVPNTKYRILLSEKPHVNLVQDRFYTQTHHNYCNYMTFPQKILVESRDVVRRQILKCIKVMIDIRSRTPTTEQDKKLDGLVERLRQEMRKIGPDDAEISSEVATAISALCAVENFVTLVPRMPKTITHD</sequence>
<protein>
    <recommendedName>
        <fullName evidence="4">Fungal N-terminal domain-containing protein</fullName>
    </recommendedName>
</protein>
<dbReference type="Proteomes" id="UP000504636">
    <property type="component" value="Unplaced"/>
</dbReference>
<dbReference type="GeneID" id="54458737"/>
<proteinExistence type="predicted"/>
<evidence type="ECO:0000313" key="3">
    <source>
        <dbReference type="RefSeq" id="XP_033577500.1"/>
    </source>
</evidence>
<dbReference type="RefSeq" id="XP_033577500.1">
    <property type="nucleotide sequence ID" value="XM_033717844.1"/>
</dbReference>
<organism evidence="1">
    <name type="scientific">Mytilinidion resinicola</name>
    <dbReference type="NCBI Taxonomy" id="574789"/>
    <lineage>
        <taxon>Eukaryota</taxon>
        <taxon>Fungi</taxon>
        <taxon>Dikarya</taxon>
        <taxon>Ascomycota</taxon>
        <taxon>Pezizomycotina</taxon>
        <taxon>Dothideomycetes</taxon>
        <taxon>Pleosporomycetidae</taxon>
        <taxon>Mytilinidiales</taxon>
        <taxon>Mytilinidiaceae</taxon>
        <taxon>Mytilinidion</taxon>
    </lineage>
</organism>
<evidence type="ECO:0000313" key="2">
    <source>
        <dbReference type="Proteomes" id="UP000504636"/>
    </source>
</evidence>
<accession>A0A6A6YNR8</accession>
<dbReference type="OrthoDB" id="5817230at2759"/>
<keyword evidence="2" id="KW-1185">Reference proteome</keyword>
<evidence type="ECO:0008006" key="4">
    <source>
        <dbReference type="Google" id="ProtNLM"/>
    </source>
</evidence>
<reference evidence="3" key="2">
    <citation type="submission" date="2020-04" db="EMBL/GenBank/DDBJ databases">
        <authorList>
            <consortium name="NCBI Genome Project"/>
        </authorList>
    </citation>
    <scope>NUCLEOTIDE SEQUENCE</scope>
    <source>
        <strain evidence="3">CBS 304.34</strain>
    </source>
</reference>
<dbReference type="EMBL" id="MU003700">
    <property type="protein sequence ID" value="KAF2810536.1"/>
    <property type="molecule type" value="Genomic_DNA"/>
</dbReference>
<feature type="non-terminal residue" evidence="1">
    <location>
        <position position="379"/>
    </location>
</feature>
<dbReference type="AlphaFoldDB" id="A0A6A6YNR8"/>
<evidence type="ECO:0000313" key="1">
    <source>
        <dbReference type="EMBL" id="KAF2810536.1"/>
    </source>
</evidence>
<reference evidence="3" key="3">
    <citation type="submission" date="2025-04" db="UniProtKB">
        <authorList>
            <consortium name="RefSeq"/>
        </authorList>
    </citation>
    <scope>IDENTIFICATION</scope>
    <source>
        <strain evidence="3">CBS 304.34</strain>
    </source>
</reference>
<name>A0A6A6YNR8_9PEZI</name>
<reference evidence="1 3" key="1">
    <citation type="journal article" date="2020" name="Stud. Mycol.">
        <title>101 Dothideomycetes genomes: a test case for predicting lifestyles and emergence of pathogens.</title>
        <authorList>
            <person name="Haridas S."/>
            <person name="Albert R."/>
            <person name="Binder M."/>
            <person name="Bloem J."/>
            <person name="Labutti K."/>
            <person name="Salamov A."/>
            <person name="Andreopoulos B."/>
            <person name="Baker S."/>
            <person name="Barry K."/>
            <person name="Bills G."/>
            <person name="Bluhm B."/>
            <person name="Cannon C."/>
            <person name="Castanera R."/>
            <person name="Culley D."/>
            <person name="Daum C."/>
            <person name="Ezra D."/>
            <person name="Gonzalez J."/>
            <person name="Henrissat B."/>
            <person name="Kuo A."/>
            <person name="Liang C."/>
            <person name="Lipzen A."/>
            <person name="Lutzoni F."/>
            <person name="Magnuson J."/>
            <person name="Mondo S."/>
            <person name="Nolan M."/>
            <person name="Ohm R."/>
            <person name="Pangilinan J."/>
            <person name="Park H.-J."/>
            <person name="Ramirez L."/>
            <person name="Alfaro M."/>
            <person name="Sun H."/>
            <person name="Tritt A."/>
            <person name="Yoshinaga Y."/>
            <person name="Zwiers L.-H."/>
            <person name="Turgeon B."/>
            <person name="Goodwin S."/>
            <person name="Spatafora J."/>
            <person name="Crous P."/>
            <person name="Grigoriev I."/>
        </authorList>
    </citation>
    <scope>NUCLEOTIDE SEQUENCE</scope>
    <source>
        <strain evidence="1 3">CBS 304.34</strain>
    </source>
</reference>